<sequence length="98" mass="11415">MKPKTSHIKAKISLFLITSFFLISSCRTSETVFPSSKPQAEAFTKFLSISFRIDKDRIKYDVKSNSFLLPNSVNYSWAEVEQLYNKSNEYKLIYESNK</sequence>
<dbReference type="EMBL" id="JBHLTS010000022">
    <property type="protein sequence ID" value="MFC0515409.1"/>
    <property type="molecule type" value="Genomic_DNA"/>
</dbReference>
<organism evidence="1 2">
    <name type="scientific">Mucilaginibacter angelicae</name>
    <dbReference type="NCBI Taxonomy" id="869718"/>
    <lineage>
        <taxon>Bacteria</taxon>
        <taxon>Pseudomonadati</taxon>
        <taxon>Bacteroidota</taxon>
        <taxon>Sphingobacteriia</taxon>
        <taxon>Sphingobacteriales</taxon>
        <taxon>Sphingobacteriaceae</taxon>
        <taxon>Mucilaginibacter</taxon>
    </lineage>
</organism>
<evidence type="ECO:0000313" key="1">
    <source>
        <dbReference type="EMBL" id="MFC0515409.1"/>
    </source>
</evidence>
<comment type="caution">
    <text evidence="1">The sequence shown here is derived from an EMBL/GenBank/DDBJ whole genome shotgun (WGS) entry which is preliminary data.</text>
</comment>
<gene>
    <name evidence="1" type="ORF">ACFFGT_14415</name>
</gene>
<dbReference type="RefSeq" id="WP_377023240.1">
    <property type="nucleotide sequence ID" value="NZ_JBHLTS010000022.1"/>
</dbReference>
<proteinExistence type="predicted"/>
<evidence type="ECO:0008006" key="3">
    <source>
        <dbReference type="Google" id="ProtNLM"/>
    </source>
</evidence>
<protein>
    <recommendedName>
        <fullName evidence="3">Lipoprotein</fullName>
    </recommendedName>
</protein>
<dbReference type="PROSITE" id="PS51257">
    <property type="entry name" value="PROKAR_LIPOPROTEIN"/>
    <property type="match status" value="1"/>
</dbReference>
<accession>A0ABV6L7E8</accession>
<evidence type="ECO:0000313" key="2">
    <source>
        <dbReference type="Proteomes" id="UP001589828"/>
    </source>
</evidence>
<reference evidence="1 2" key="1">
    <citation type="submission" date="2024-09" db="EMBL/GenBank/DDBJ databases">
        <authorList>
            <person name="Sun Q."/>
            <person name="Mori K."/>
        </authorList>
    </citation>
    <scope>NUCLEOTIDE SEQUENCE [LARGE SCALE GENOMIC DNA]</scope>
    <source>
        <strain evidence="1 2">NCAIM B.02415</strain>
    </source>
</reference>
<keyword evidence="2" id="KW-1185">Reference proteome</keyword>
<dbReference type="Proteomes" id="UP001589828">
    <property type="component" value="Unassembled WGS sequence"/>
</dbReference>
<name>A0ABV6L7E8_9SPHI</name>